<evidence type="ECO:0000313" key="2">
    <source>
        <dbReference type="Proteomes" id="UP001305647"/>
    </source>
</evidence>
<dbReference type="EMBL" id="MU863634">
    <property type="protein sequence ID" value="KAK4101678.1"/>
    <property type="molecule type" value="Genomic_DNA"/>
</dbReference>
<comment type="caution">
    <text evidence="1">The sequence shown here is derived from an EMBL/GenBank/DDBJ whole genome shotgun (WGS) entry which is preliminary data.</text>
</comment>
<proteinExistence type="predicted"/>
<keyword evidence="2" id="KW-1185">Reference proteome</keyword>
<reference evidence="1" key="2">
    <citation type="submission" date="2023-05" db="EMBL/GenBank/DDBJ databases">
        <authorList>
            <consortium name="Lawrence Berkeley National Laboratory"/>
            <person name="Steindorff A."/>
            <person name="Hensen N."/>
            <person name="Bonometti L."/>
            <person name="Westerberg I."/>
            <person name="Brannstrom I.O."/>
            <person name="Guillou S."/>
            <person name="Cros-Aarteil S."/>
            <person name="Calhoun S."/>
            <person name="Haridas S."/>
            <person name="Kuo A."/>
            <person name="Mondo S."/>
            <person name="Pangilinan J."/>
            <person name="Riley R."/>
            <person name="Labutti K."/>
            <person name="Andreopoulos B."/>
            <person name="Lipzen A."/>
            <person name="Chen C."/>
            <person name="Yanf M."/>
            <person name="Daum C."/>
            <person name="Ng V."/>
            <person name="Clum A."/>
            <person name="Ohm R."/>
            <person name="Martin F."/>
            <person name="Silar P."/>
            <person name="Natvig D."/>
            <person name="Lalanne C."/>
            <person name="Gautier V."/>
            <person name="Ament-Velasquez S.L."/>
            <person name="Kruys A."/>
            <person name="Hutchinson M.I."/>
            <person name="Powell A.J."/>
            <person name="Barry K."/>
            <person name="Miller A.N."/>
            <person name="Grigoriev I.V."/>
            <person name="Debuchy R."/>
            <person name="Gladieux P."/>
            <person name="Thoren M.H."/>
            <person name="Johannesson H."/>
        </authorList>
    </citation>
    <scope>NUCLEOTIDE SEQUENCE</scope>
    <source>
        <strain evidence="1">CBS 757.83</strain>
    </source>
</reference>
<sequence length="175" mass="18908">MQVSADRASLPVLFCLCCSASRIALHDRAGERRDGGWVWRGGGCCTAQGPPSCTTLLQPIVCCRPRLVAVRAGNAERWSACAGVRQVPRTQGCGKRKRAGHLAGYLHPGTSIRTVTQNRWAHWVPQLSCRWVASRLWGGEQIPGTLQLALRGENQGMPDIQSLSRQKVGSPGAAI</sequence>
<dbReference type="AlphaFoldDB" id="A0AAN6Q1E0"/>
<dbReference type="Proteomes" id="UP001305647">
    <property type="component" value="Unassembled WGS sequence"/>
</dbReference>
<gene>
    <name evidence="1" type="ORF">N658DRAFT_51246</name>
</gene>
<accession>A0AAN6Q1E0</accession>
<organism evidence="1 2">
    <name type="scientific">Parathielavia hyrcaniae</name>
    <dbReference type="NCBI Taxonomy" id="113614"/>
    <lineage>
        <taxon>Eukaryota</taxon>
        <taxon>Fungi</taxon>
        <taxon>Dikarya</taxon>
        <taxon>Ascomycota</taxon>
        <taxon>Pezizomycotina</taxon>
        <taxon>Sordariomycetes</taxon>
        <taxon>Sordariomycetidae</taxon>
        <taxon>Sordariales</taxon>
        <taxon>Chaetomiaceae</taxon>
        <taxon>Parathielavia</taxon>
    </lineage>
</organism>
<evidence type="ECO:0000313" key="1">
    <source>
        <dbReference type="EMBL" id="KAK4101678.1"/>
    </source>
</evidence>
<protein>
    <submittedName>
        <fullName evidence="1">Uncharacterized protein</fullName>
    </submittedName>
</protein>
<name>A0AAN6Q1E0_9PEZI</name>
<reference evidence="1" key="1">
    <citation type="journal article" date="2023" name="Mol. Phylogenet. Evol.">
        <title>Genome-scale phylogeny and comparative genomics of the fungal order Sordariales.</title>
        <authorList>
            <person name="Hensen N."/>
            <person name="Bonometti L."/>
            <person name="Westerberg I."/>
            <person name="Brannstrom I.O."/>
            <person name="Guillou S."/>
            <person name="Cros-Aarteil S."/>
            <person name="Calhoun S."/>
            <person name="Haridas S."/>
            <person name="Kuo A."/>
            <person name="Mondo S."/>
            <person name="Pangilinan J."/>
            <person name="Riley R."/>
            <person name="LaButti K."/>
            <person name="Andreopoulos B."/>
            <person name="Lipzen A."/>
            <person name="Chen C."/>
            <person name="Yan M."/>
            <person name="Daum C."/>
            <person name="Ng V."/>
            <person name="Clum A."/>
            <person name="Steindorff A."/>
            <person name="Ohm R.A."/>
            <person name="Martin F."/>
            <person name="Silar P."/>
            <person name="Natvig D.O."/>
            <person name="Lalanne C."/>
            <person name="Gautier V."/>
            <person name="Ament-Velasquez S.L."/>
            <person name="Kruys A."/>
            <person name="Hutchinson M.I."/>
            <person name="Powell A.J."/>
            <person name="Barry K."/>
            <person name="Miller A.N."/>
            <person name="Grigoriev I.V."/>
            <person name="Debuchy R."/>
            <person name="Gladieux P."/>
            <person name="Hiltunen Thoren M."/>
            <person name="Johannesson H."/>
        </authorList>
    </citation>
    <scope>NUCLEOTIDE SEQUENCE</scope>
    <source>
        <strain evidence="1">CBS 757.83</strain>
    </source>
</reference>